<reference evidence="3" key="1">
    <citation type="journal article" date="2013" name="Nat. Genet.">
        <title>The draft genomes of soft-shell turtle and green sea turtle yield insights into the development and evolution of the turtle-specific body plan.</title>
        <authorList>
            <person name="Wang Z."/>
            <person name="Pascual-Anaya J."/>
            <person name="Zadissa A."/>
            <person name="Li W."/>
            <person name="Niimura Y."/>
            <person name="Huang Z."/>
            <person name="Li C."/>
            <person name="White S."/>
            <person name="Xiong Z."/>
            <person name="Fang D."/>
            <person name="Wang B."/>
            <person name="Ming Y."/>
            <person name="Chen Y."/>
            <person name="Zheng Y."/>
            <person name="Kuraku S."/>
            <person name="Pignatelli M."/>
            <person name="Herrero J."/>
            <person name="Beal K."/>
            <person name="Nozawa M."/>
            <person name="Li Q."/>
            <person name="Wang J."/>
            <person name="Zhang H."/>
            <person name="Yu L."/>
            <person name="Shigenobu S."/>
            <person name="Wang J."/>
            <person name="Liu J."/>
            <person name="Flicek P."/>
            <person name="Searle S."/>
            <person name="Wang J."/>
            <person name="Kuratani S."/>
            <person name="Yin Y."/>
            <person name="Aken B."/>
            <person name="Zhang G."/>
            <person name="Irie N."/>
        </authorList>
    </citation>
    <scope>NUCLEOTIDE SEQUENCE [LARGE SCALE GENOMIC DNA]</scope>
</reference>
<name>M7AY78_CHEMY</name>
<dbReference type="PROSITE" id="PS51257">
    <property type="entry name" value="PROKAR_LIPOPROTEIN"/>
    <property type="match status" value="1"/>
</dbReference>
<dbReference type="PANTHER" id="PTHR15305">
    <property type="entry name" value="MELANOMA ANTIGEN RECOGNIZED BY T-CELLS 1"/>
    <property type="match status" value="1"/>
</dbReference>
<keyword evidence="1" id="KW-1133">Transmembrane helix</keyword>
<keyword evidence="1" id="KW-0812">Transmembrane</keyword>
<dbReference type="STRING" id="8469.M7AY78"/>
<dbReference type="GO" id="GO:0042470">
    <property type="term" value="C:melanosome"/>
    <property type="evidence" value="ECO:0007669"/>
    <property type="project" value="InterPro"/>
</dbReference>
<dbReference type="GO" id="GO:0005789">
    <property type="term" value="C:endoplasmic reticulum membrane"/>
    <property type="evidence" value="ECO:0007669"/>
    <property type="project" value="TreeGrafter"/>
</dbReference>
<accession>M7AY78</accession>
<dbReference type="GO" id="GO:0005802">
    <property type="term" value="C:trans-Golgi network"/>
    <property type="evidence" value="ECO:0007669"/>
    <property type="project" value="TreeGrafter"/>
</dbReference>
<evidence type="ECO:0000313" key="3">
    <source>
        <dbReference type="Proteomes" id="UP000031443"/>
    </source>
</evidence>
<proteinExistence type="predicted"/>
<organism evidence="2 3">
    <name type="scientific">Chelonia mydas</name>
    <name type="common">Green sea-turtle</name>
    <name type="synonym">Chelonia agassizi</name>
    <dbReference type="NCBI Taxonomy" id="8469"/>
    <lineage>
        <taxon>Eukaryota</taxon>
        <taxon>Metazoa</taxon>
        <taxon>Chordata</taxon>
        <taxon>Craniata</taxon>
        <taxon>Vertebrata</taxon>
        <taxon>Euteleostomi</taxon>
        <taxon>Archelosauria</taxon>
        <taxon>Testudinata</taxon>
        <taxon>Testudines</taxon>
        <taxon>Cryptodira</taxon>
        <taxon>Durocryptodira</taxon>
        <taxon>Americhelydia</taxon>
        <taxon>Chelonioidea</taxon>
        <taxon>Cheloniidae</taxon>
        <taxon>Chelonia</taxon>
    </lineage>
</organism>
<dbReference type="PANTHER" id="PTHR15305:SF0">
    <property type="entry name" value="MELANOMA ANTIGEN RECOGNIZED BY T-CELLS 1"/>
    <property type="match status" value="1"/>
</dbReference>
<dbReference type="Proteomes" id="UP000031443">
    <property type="component" value="Unassembled WGS sequence"/>
</dbReference>
<dbReference type="AlphaFoldDB" id="M7AY78"/>
<evidence type="ECO:0000256" key="1">
    <source>
        <dbReference type="SAM" id="Phobius"/>
    </source>
</evidence>
<sequence length="327" mass="35199">MVGKSFQVKCTYNYTSGVIGIACDQNQSYKMPKGDHQTDGIFSRGKRYTYLAAQEAAGIGILVVVLAVLLIIGCWYYKRRCGYKNLRRERLRACLHYPLDRSSDRSSGGTRGRFIASSLDAIIDHRALSCRLGYSTRSKSLHAGTMRRAAGEDAPLDCKALLQEYSNFNSVVLGTLQRTLLLGVGAVLRQSLLLLRGGVAQDPAGLLIRVGGGAASGPAIAVPLGRRWPGVPPLLLWAWGSPGALPPPLLLQAGAAQGGGAVPRRLLWGSTQDQLPGSATPAAAAAEVLEVLESHGISDFHDLRERLEALIMRVSLKYEICKQETCS</sequence>
<dbReference type="InterPro" id="IPR029242">
    <property type="entry name" value="MLANA"/>
</dbReference>
<feature type="transmembrane region" description="Helical" evidence="1">
    <location>
        <begin position="56"/>
        <end position="77"/>
    </location>
</feature>
<keyword evidence="3" id="KW-1185">Reference proteome</keyword>
<gene>
    <name evidence="2" type="ORF">UY3_12484</name>
</gene>
<dbReference type="EMBL" id="KB549795">
    <property type="protein sequence ID" value="EMP30481.1"/>
    <property type="molecule type" value="Genomic_DNA"/>
</dbReference>
<evidence type="ECO:0000313" key="2">
    <source>
        <dbReference type="EMBL" id="EMP30481.1"/>
    </source>
</evidence>
<keyword evidence="1" id="KW-0472">Membrane</keyword>
<protein>
    <submittedName>
        <fullName evidence="2">Melanoma antigen recognized by T-cells 1</fullName>
    </submittedName>
</protein>
<dbReference type="Pfam" id="PF14991">
    <property type="entry name" value="MLANA"/>
    <property type="match status" value="1"/>
</dbReference>